<evidence type="ECO:0000313" key="3">
    <source>
        <dbReference type="Proteomes" id="UP000218934"/>
    </source>
</evidence>
<dbReference type="InterPro" id="IPR000834">
    <property type="entry name" value="Peptidase_M14"/>
</dbReference>
<organism evidence="2 3">
    <name type="scientific">Rhizorhabdus dicambivorans</name>
    <dbReference type="NCBI Taxonomy" id="1850238"/>
    <lineage>
        <taxon>Bacteria</taxon>
        <taxon>Pseudomonadati</taxon>
        <taxon>Pseudomonadota</taxon>
        <taxon>Alphaproteobacteria</taxon>
        <taxon>Sphingomonadales</taxon>
        <taxon>Sphingomonadaceae</taxon>
        <taxon>Rhizorhabdus</taxon>
    </lineage>
</organism>
<evidence type="ECO:0000259" key="1">
    <source>
        <dbReference type="Pfam" id="PF00246"/>
    </source>
</evidence>
<sequence>MFDTLLGIDELDANTRRLEREAGGQVRITRLGESWNGRPIEMISIGEGDRNVLVVGVPHPNEPAGAVTVERMIARLLGPHGERERRGFAWHFIKAIDVEGLRLNDAWLRQPRTLRNYNANVFRPALDRQPDATFPIDCPGHVFEASTPENVAWQKAFALTRPILHASLHHCDFGGAWHALSRAEPRLTPVLDRIIADHGLTSFSDFDIAGWPIDWVSPSVMLYPSARQIIAAGMEKGQAAAEVWPYGEMSSGYGEDRFGTLTIVTEVPLWDDARLRDESPSGYTAREQAAEARRQFIALGAFFDRHLDALGRLVASPDEKELLAAVGDMVLWGGHYPSYFQEREAAADADRSLSMRDYFPNGIFHRLVPARGYSMVARLADMIVEAGRDREGLALAAKTDGATRAEAIFEELERLGDMQPVPVETMTAIQMEAIFAAADMLNEG</sequence>
<dbReference type="GO" id="GO:0006508">
    <property type="term" value="P:proteolysis"/>
    <property type="evidence" value="ECO:0007669"/>
    <property type="project" value="InterPro"/>
</dbReference>
<accession>A0A2A4FSJ9</accession>
<dbReference type="GO" id="GO:0008270">
    <property type="term" value="F:zinc ion binding"/>
    <property type="evidence" value="ECO:0007669"/>
    <property type="project" value="InterPro"/>
</dbReference>
<name>A0A2A4FSJ9_9SPHN</name>
<dbReference type="AlphaFoldDB" id="A0A2A4FSJ9"/>
<gene>
    <name evidence="2" type="ORF">COO09_16635</name>
</gene>
<dbReference type="GO" id="GO:0004181">
    <property type="term" value="F:metallocarboxypeptidase activity"/>
    <property type="evidence" value="ECO:0007669"/>
    <property type="project" value="InterPro"/>
</dbReference>
<evidence type="ECO:0000313" key="2">
    <source>
        <dbReference type="EMBL" id="PCE41129.1"/>
    </source>
</evidence>
<dbReference type="SUPFAM" id="SSF53187">
    <property type="entry name" value="Zn-dependent exopeptidases"/>
    <property type="match status" value="1"/>
</dbReference>
<dbReference type="OrthoDB" id="9779324at2"/>
<dbReference type="Proteomes" id="UP000218934">
    <property type="component" value="Unassembled WGS sequence"/>
</dbReference>
<dbReference type="KEGG" id="rdi:CMV14_16425"/>
<comment type="caution">
    <text evidence="2">The sequence shown here is derived from an EMBL/GenBank/DDBJ whole genome shotgun (WGS) entry which is preliminary data.</text>
</comment>
<reference evidence="2 3" key="1">
    <citation type="submission" date="2017-09" db="EMBL/GenBank/DDBJ databases">
        <title>The Catabolism of 3,6-Dichlorosalicylic acid is Initiated by the Cytochrome P450 Monooxygenase DsmABC in Rhizorhabdus dicambivorans Ndbn-20.</title>
        <authorList>
            <person name="Na L."/>
        </authorList>
    </citation>
    <scope>NUCLEOTIDE SEQUENCE [LARGE SCALE GENOMIC DNA]</scope>
    <source>
        <strain evidence="2 3">Ndbn-20m</strain>
    </source>
</reference>
<dbReference type="EMBL" id="NWUF01000018">
    <property type="protein sequence ID" value="PCE41129.1"/>
    <property type="molecule type" value="Genomic_DNA"/>
</dbReference>
<dbReference type="Pfam" id="PF00246">
    <property type="entry name" value="Peptidase_M14"/>
    <property type="match status" value="1"/>
</dbReference>
<dbReference type="Gene3D" id="3.40.630.10">
    <property type="entry name" value="Zn peptidases"/>
    <property type="match status" value="1"/>
</dbReference>
<keyword evidence="3" id="KW-1185">Reference proteome</keyword>
<dbReference type="RefSeq" id="WP_066965172.1">
    <property type="nucleotide sequence ID" value="NZ_CP023449.1"/>
</dbReference>
<protein>
    <recommendedName>
        <fullName evidence="1">Peptidase M14 domain-containing protein</fullName>
    </recommendedName>
</protein>
<feature type="domain" description="Peptidase M14" evidence="1">
    <location>
        <begin position="16"/>
        <end position="93"/>
    </location>
</feature>
<proteinExistence type="predicted"/>